<protein>
    <submittedName>
        <fullName evidence="2">Uncharacterized protein</fullName>
    </submittedName>
</protein>
<accession>A0A915HZY0</accession>
<evidence type="ECO:0000313" key="2">
    <source>
        <dbReference type="WBParaSite" id="nRc.2.0.1.t07133-RA"/>
    </source>
</evidence>
<dbReference type="Proteomes" id="UP000887565">
    <property type="component" value="Unplaced"/>
</dbReference>
<proteinExistence type="predicted"/>
<dbReference type="WBParaSite" id="nRc.2.0.1.t07133-RA">
    <property type="protein sequence ID" value="nRc.2.0.1.t07133-RA"/>
    <property type="gene ID" value="nRc.2.0.1.g07133"/>
</dbReference>
<evidence type="ECO:0000313" key="1">
    <source>
        <dbReference type="Proteomes" id="UP000887565"/>
    </source>
</evidence>
<keyword evidence="1" id="KW-1185">Reference proteome</keyword>
<sequence>MIDRSQRIVPDKLPCVKSIVLIQTVVGNGYMTAQNLLICKFGIKAMSESNVVVAVKNKC</sequence>
<name>A0A915HZY0_ROMCU</name>
<reference evidence="2" key="1">
    <citation type="submission" date="2022-11" db="UniProtKB">
        <authorList>
            <consortium name="WormBaseParasite"/>
        </authorList>
    </citation>
    <scope>IDENTIFICATION</scope>
</reference>
<dbReference type="AlphaFoldDB" id="A0A915HZY0"/>
<organism evidence="1 2">
    <name type="scientific">Romanomermis culicivorax</name>
    <name type="common">Nematode worm</name>
    <dbReference type="NCBI Taxonomy" id="13658"/>
    <lineage>
        <taxon>Eukaryota</taxon>
        <taxon>Metazoa</taxon>
        <taxon>Ecdysozoa</taxon>
        <taxon>Nematoda</taxon>
        <taxon>Enoplea</taxon>
        <taxon>Dorylaimia</taxon>
        <taxon>Mermithida</taxon>
        <taxon>Mermithoidea</taxon>
        <taxon>Mermithidae</taxon>
        <taxon>Romanomermis</taxon>
    </lineage>
</organism>